<dbReference type="CDD" id="cd05471">
    <property type="entry name" value="pepsin_like"/>
    <property type="match status" value="1"/>
</dbReference>
<dbReference type="GO" id="GO:0004190">
    <property type="term" value="F:aspartic-type endopeptidase activity"/>
    <property type="evidence" value="ECO:0007669"/>
    <property type="project" value="InterPro"/>
</dbReference>
<gene>
    <name evidence="3" type="ORF">HK103_002069</name>
</gene>
<dbReference type="PANTHER" id="PTHR47966">
    <property type="entry name" value="BETA-SITE APP-CLEAVING ENZYME, ISOFORM A-RELATED"/>
    <property type="match status" value="1"/>
</dbReference>
<organism evidence="3 4">
    <name type="scientific">Boothiomyces macroporosus</name>
    <dbReference type="NCBI Taxonomy" id="261099"/>
    <lineage>
        <taxon>Eukaryota</taxon>
        <taxon>Fungi</taxon>
        <taxon>Fungi incertae sedis</taxon>
        <taxon>Chytridiomycota</taxon>
        <taxon>Chytridiomycota incertae sedis</taxon>
        <taxon>Chytridiomycetes</taxon>
        <taxon>Rhizophydiales</taxon>
        <taxon>Terramycetaceae</taxon>
        <taxon>Boothiomyces</taxon>
    </lineage>
</organism>
<accession>A0AAD5UDH1</accession>
<dbReference type="SUPFAM" id="SSF50630">
    <property type="entry name" value="Acid proteases"/>
    <property type="match status" value="1"/>
</dbReference>
<feature type="domain" description="Peptidase A1" evidence="2">
    <location>
        <begin position="1"/>
        <end position="213"/>
    </location>
</feature>
<dbReference type="Proteomes" id="UP001210925">
    <property type="component" value="Unassembled WGS sequence"/>
</dbReference>
<evidence type="ECO:0000313" key="3">
    <source>
        <dbReference type="EMBL" id="KAJ3251762.1"/>
    </source>
</evidence>
<evidence type="ECO:0000256" key="1">
    <source>
        <dbReference type="ARBA" id="ARBA00007447"/>
    </source>
</evidence>
<comment type="similarity">
    <text evidence="1">Belongs to the peptidase A1 family.</text>
</comment>
<evidence type="ECO:0000313" key="4">
    <source>
        <dbReference type="Proteomes" id="UP001210925"/>
    </source>
</evidence>
<reference evidence="3" key="1">
    <citation type="submission" date="2020-05" db="EMBL/GenBank/DDBJ databases">
        <title>Phylogenomic resolution of chytrid fungi.</title>
        <authorList>
            <person name="Stajich J.E."/>
            <person name="Amses K."/>
            <person name="Simmons R."/>
            <person name="Seto K."/>
            <person name="Myers J."/>
            <person name="Bonds A."/>
            <person name="Quandt C.A."/>
            <person name="Barry K."/>
            <person name="Liu P."/>
            <person name="Grigoriev I."/>
            <person name="Longcore J.E."/>
            <person name="James T.Y."/>
        </authorList>
    </citation>
    <scope>NUCLEOTIDE SEQUENCE</scope>
    <source>
        <strain evidence="3">PLAUS21</strain>
    </source>
</reference>
<protein>
    <recommendedName>
        <fullName evidence="2">Peptidase A1 domain-containing protein</fullName>
    </recommendedName>
</protein>
<dbReference type="AlphaFoldDB" id="A0AAD5UDH1"/>
<dbReference type="InterPro" id="IPR033121">
    <property type="entry name" value="PEPTIDASE_A1"/>
</dbReference>
<name>A0AAD5UDH1_9FUNG</name>
<dbReference type="PROSITE" id="PS51767">
    <property type="entry name" value="PEPTIDASE_A1"/>
    <property type="match status" value="1"/>
</dbReference>
<dbReference type="InterPro" id="IPR034164">
    <property type="entry name" value="Pepsin-like_dom"/>
</dbReference>
<dbReference type="InterPro" id="IPR001461">
    <property type="entry name" value="Aspartic_peptidase_A1"/>
</dbReference>
<comment type="caution">
    <text evidence="3">The sequence shown here is derived from an EMBL/GenBank/DDBJ whole genome shotgun (WGS) entry which is preliminary data.</text>
</comment>
<dbReference type="InterPro" id="IPR021109">
    <property type="entry name" value="Peptidase_aspartic_dom_sf"/>
</dbReference>
<evidence type="ECO:0000259" key="2">
    <source>
        <dbReference type="PROSITE" id="PS51767"/>
    </source>
</evidence>
<proteinExistence type="inferred from homology"/>
<sequence length="213" mass="22448">MNLDTGSADVWFRGKNCKDPSGSSGCFGKAISLNDPSIKRFNTPPITANYGSGQVVLDLFQAPISIVGEAASKFDRKVATVPFGVASSVKGVLPGDGLLGMAFNGISAISPAIGASANFFDSLKLPKAEQVFAFYLNNLEDKDVGEVDLGGIDKSKFTGEIHYFDVIKTPGEDDFTTWNFDLAGWTVSVRGVKRVVNAPVAAGPADYALADTV</sequence>
<dbReference type="EMBL" id="JADGKB010000168">
    <property type="protein sequence ID" value="KAJ3251762.1"/>
    <property type="molecule type" value="Genomic_DNA"/>
</dbReference>
<keyword evidence="4" id="KW-1185">Reference proteome</keyword>
<dbReference type="Pfam" id="PF00026">
    <property type="entry name" value="Asp"/>
    <property type="match status" value="1"/>
</dbReference>
<dbReference type="GO" id="GO:0006508">
    <property type="term" value="P:proteolysis"/>
    <property type="evidence" value="ECO:0007669"/>
    <property type="project" value="InterPro"/>
</dbReference>
<dbReference type="Gene3D" id="2.40.70.10">
    <property type="entry name" value="Acid Proteases"/>
    <property type="match status" value="1"/>
</dbReference>
<dbReference type="PANTHER" id="PTHR47966:SF51">
    <property type="entry name" value="BETA-SITE APP-CLEAVING ENZYME, ISOFORM A-RELATED"/>
    <property type="match status" value="1"/>
</dbReference>